<dbReference type="Proteomes" id="UP000004994">
    <property type="component" value="Chromosome 5"/>
</dbReference>
<evidence type="ECO:0000313" key="1">
    <source>
        <dbReference type="EnsemblPlants" id="Solyc05g041710.2.1"/>
    </source>
</evidence>
<keyword evidence="2" id="KW-1185">Reference proteome</keyword>
<proteinExistence type="predicted"/>
<dbReference type="Gramene" id="Solyc05g041710.2.1">
    <property type="protein sequence ID" value="Solyc05g041710.2.1"/>
    <property type="gene ID" value="Solyc05g041710.2"/>
</dbReference>
<dbReference type="AlphaFoldDB" id="A0A3Q7HD55"/>
<accession>A0A3Q7HD55</accession>
<dbReference type="EnsemblPlants" id="Solyc05g041710.2.1">
    <property type="protein sequence ID" value="Solyc05g041710.2.1"/>
    <property type="gene ID" value="Solyc05g041710.2"/>
</dbReference>
<sequence length="123" mass="14110">MNRIKENVIDSIGHVKFCNFKEDDIPGFEDSSSKTPNQIVRGVDAWKKKCTRSFSISDEEVIEEDNFNQPKTANQFVEPSSPIDMEFVNNVLVDNLDVEVEEETHIQQYEVLEFVDAVKDPQA</sequence>
<organism evidence="1">
    <name type="scientific">Solanum lycopersicum</name>
    <name type="common">Tomato</name>
    <name type="synonym">Lycopersicon esculentum</name>
    <dbReference type="NCBI Taxonomy" id="4081"/>
    <lineage>
        <taxon>Eukaryota</taxon>
        <taxon>Viridiplantae</taxon>
        <taxon>Streptophyta</taxon>
        <taxon>Embryophyta</taxon>
        <taxon>Tracheophyta</taxon>
        <taxon>Spermatophyta</taxon>
        <taxon>Magnoliopsida</taxon>
        <taxon>eudicotyledons</taxon>
        <taxon>Gunneridae</taxon>
        <taxon>Pentapetalae</taxon>
        <taxon>asterids</taxon>
        <taxon>lamiids</taxon>
        <taxon>Solanales</taxon>
        <taxon>Solanaceae</taxon>
        <taxon>Solanoideae</taxon>
        <taxon>Solaneae</taxon>
        <taxon>Solanum</taxon>
        <taxon>Solanum subgen. Lycopersicon</taxon>
    </lineage>
</organism>
<protein>
    <submittedName>
        <fullName evidence="1">Uncharacterized protein</fullName>
    </submittedName>
</protein>
<name>A0A3Q7HD55_SOLLC</name>
<evidence type="ECO:0000313" key="2">
    <source>
        <dbReference type="Proteomes" id="UP000004994"/>
    </source>
</evidence>
<reference evidence="1" key="2">
    <citation type="submission" date="2019-01" db="UniProtKB">
        <authorList>
            <consortium name="EnsemblPlants"/>
        </authorList>
    </citation>
    <scope>IDENTIFICATION</scope>
    <source>
        <strain evidence="1">cv. Heinz 1706</strain>
    </source>
</reference>
<reference evidence="1" key="1">
    <citation type="journal article" date="2012" name="Nature">
        <title>The tomato genome sequence provides insights into fleshy fruit evolution.</title>
        <authorList>
            <consortium name="Tomato Genome Consortium"/>
        </authorList>
    </citation>
    <scope>NUCLEOTIDE SEQUENCE [LARGE SCALE GENOMIC DNA]</scope>
    <source>
        <strain evidence="1">cv. Heinz 1706</strain>
    </source>
</reference>
<dbReference type="PaxDb" id="4081-Solyc05g041710.1.1"/>
<dbReference type="InParanoid" id="A0A3Q7HD55"/>